<organism evidence="1 2">
    <name type="scientific">Hypsizygus marmoreus</name>
    <name type="common">White beech mushroom</name>
    <name type="synonym">Agaricus marmoreus</name>
    <dbReference type="NCBI Taxonomy" id="39966"/>
    <lineage>
        <taxon>Eukaryota</taxon>
        <taxon>Fungi</taxon>
        <taxon>Dikarya</taxon>
        <taxon>Basidiomycota</taxon>
        <taxon>Agaricomycotina</taxon>
        <taxon>Agaricomycetes</taxon>
        <taxon>Agaricomycetidae</taxon>
        <taxon>Agaricales</taxon>
        <taxon>Tricholomatineae</taxon>
        <taxon>Lyophyllaceae</taxon>
        <taxon>Hypsizygus</taxon>
    </lineage>
</organism>
<proteinExistence type="predicted"/>
<evidence type="ECO:0000313" key="2">
    <source>
        <dbReference type="Proteomes" id="UP000076154"/>
    </source>
</evidence>
<dbReference type="Proteomes" id="UP000076154">
    <property type="component" value="Unassembled WGS sequence"/>
</dbReference>
<dbReference type="STRING" id="39966.A0A369JMY1"/>
<protein>
    <submittedName>
        <fullName evidence="1">Uncharacterized protein</fullName>
    </submittedName>
</protein>
<dbReference type="AlphaFoldDB" id="A0A369JMY1"/>
<keyword evidence="2" id="KW-1185">Reference proteome</keyword>
<name>A0A369JMY1_HYPMA</name>
<evidence type="ECO:0000313" key="1">
    <source>
        <dbReference type="EMBL" id="RDB21745.1"/>
    </source>
</evidence>
<comment type="caution">
    <text evidence="1">The sequence shown here is derived from an EMBL/GenBank/DDBJ whole genome shotgun (WGS) entry which is preliminary data.</text>
</comment>
<sequence length="170" mass="19369">MLRMKIPLVTAEFVFHRTGVILLDDNTTALGRGVAKNDTMFSGDRGRRLGDVTVLVRREHFNILKFYTILHYFEAIRALGSPNGYNSDSRERLHIDFAKAAYNASNKHDYTEQMTLWLQRLEPIPLRASFLVWERSQIMIHGDAEAEIHAPLPAHALTTYQVAEKCPSAT</sequence>
<gene>
    <name evidence="1" type="ORF">Hypma_010905</name>
</gene>
<reference evidence="1" key="1">
    <citation type="submission" date="2018-04" db="EMBL/GenBank/DDBJ databases">
        <title>Whole genome sequencing of Hypsizygus marmoreus.</title>
        <authorList>
            <person name="Choi I.-G."/>
            <person name="Min B."/>
            <person name="Kim J.-G."/>
            <person name="Kim S."/>
            <person name="Oh Y.-L."/>
            <person name="Kong W.-S."/>
            <person name="Park H."/>
            <person name="Jeong J."/>
            <person name="Song E.-S."/>
        </authorList>
    </citation>
    <scope>NUCLEOTIDE SEQUENCE [LARGE SCALE GENOMIC DNA]</scope>
    <source>
        <strain evidence="1">51987-8</strain>
    </source>
</reference>
<dbReference type="OrthoDB" id="3232941at2759"/>
<dbReference type="InParanoid" id="A0A369JMY1"/>
<accession>A0A369JMY1</accession>
<dbReference type="EMBL" id="LUEZ02000053">
    <property type="protein sequence ID" value="RDB21745.1"/>
    <property type="molecule type" value="Genomic_DNA"/>
</dbReference>